<evidence type="ECO:0000313" key="1">
    <source>
        <dbReference type="EMBL" id="KAK3586622.1"/>
    </source>
</evidence>
<dbReference type="AlphaFoldDB" id="A0AAE0VRN1"/>
<dbReference type="EMBL" id="JAEAOA010001764">
    <property type="protein sequence ID" value="KAK3586622.1"/>
    <property type="molecule type" value="Genomic_DNA"/>
</dbReference>
<protein>
    <submittedName>
        <fullName evidence="1">Uncharacterized protein</fullName>
    </submittedName>
</protein>
<evidence type="ECO:0000313" key="2">
    <source>
        <dbReference type="Proteomes" id="UP001195483"/>
    </source>
</evidence>
<reference evidence="1" key="2">
    <citation type="journal article" date="2021" name="Genome Biol. Evol.">
        <title>Developing a high-quality reference genome for a parasitic bivalve with doubly uniparental inheritance (Bivalvia: Unionida).</title>
        <authorList>
            <person name="Smith C.H."/>
        </authorList>
    </citation>
    <scope>NUCLEOTIDE SEQUENCE</scope>
    <source>
        <strain evidence="1">CHS0354</strain>
        <tissue evidence="1">Mantle</tissue>
    </source>
</reference>
<organism evidence="1 2">
    <name type="scientific">Potamilus streckersoni</name>
    <dbReference type="NCBI Taxonomy" id="2493646"/>
    <lineage>
        <taxon>Eukaryota</taxon>
        <taxon>Metazoa</taxon>
        <taxon>Spiralia</taxon>
        <taxon>Lophotrochozoa</taxon>
        <taxon>Mollusca</taxon>
        <taxon>Bivalvia</taxon>
        <taxon>Autobranchia</taxon>
        <taxon>Heteroconchia</taxon>
        <taxon>Palaeoheterodonta</taxon>
        <taxon>Unionida</taxon>
        <taxon>Unionoidea</taxon>
        <taxon>Unionidae</taxon>
        <taxon>Ambleminae</taxon>
        <taxon>Lampsilini</taxon>
        <taxon>Potamilus</taxon>
    </lineage>
</organism>
<keyword evidence="2" id="KW-1185">Reference proteome</keyword>
<proteinExistence type="predicted"/>
<reference evidence="1" key="3">
    <citation type="submission" date="2023-05" db="EMBL/GenBank/DDBJ databases">
        <authorList>
            <person name="Smith C.H."/>
        </authorList>
    </citation>
    <scope>NUCLEOTIDE SEQUENCE</scope>
    <source>
        <strain evidence="1">CHS0354</strain>
        <tissue evidence="1">Mantle</tissue>
    </source>
</reference>
<accession>A0AAE0VRN1</accession>
<name>A0AAE0VRN1_9BIVA</name>
<gene>
    <name evidence="1" type="ORF">CHS0354_029503</name>
</gene>
<comment type="caution">
    <text evidence="1">The sequence shown here is derived from an EMBL/GenBank/DDBJ whole genome shotgun (WGS) entry which is preliminary data.</text>
</comment>
<dbReference type="Proteomes" id="UP001195483">
    <property type="component" value="Unassembled WGS sequence"/>
</dbReference>
<sequence length="120" mass="13625">MDSRILEGTINTTLSSGHPQSLTSKADVSTFVSKLTLSAYKDVSEVNKVRDVTNQSHPGLTMDKQSLKQIRDRLNYNRNVLRVAEIIAAFPRVRLTKTQVSNFLRDKGMSSIRWIEMENK</sequence>
<reference evidence="1" key="1">
    <citation type="journal article" date="2021" name="Genome Biol. Evol.">
        <title>A High-Quality Reference Genome for a Parasitic Bivalve with Doubly Uniparental Inheritance (Bivalvia: Unionida).</title>
        <authorList>
            <person name="Smith C.H."/>
        </authorList>
    </citation>
    <scope>NUCLEOTIDE SEQUENCE</scope>
    <source>
        <strain evidence="1">CHS0354</strain>
    </source>
</reference>